<keyword evidence="9" id="KW-0472">Membrane</keyword>
<dbReference type="CDD" id="cd03259">
    <property type="entry name" value="ABC_Carb_Solutes_like"/>
    <property type="match status" value="1"/>
</dbReference>
<evidence type="ECO:0000259" key="12">
    <source>
        <dbReference type="PROSITE" id="PS50893"/>
    </source>
</evidence>
<dbReference type="GO" id="GO:0005524">
    <property type="term" value="F:ATP binding"/>
    <property type="evidence" value="ECO:0007669"/>
    <property type="project" value="UniProtKB-KW"/>
</dbReference>
<dbReference type="InterPro" id="IPR003593">
    <property type="entry name" value="AAA+_ATPase"/>
</dbReference>
<dbReference type="InterPro" id="IPR004606">
    <property type="entry name" value="Mop_domain"/>
</dbReference>
<dbReference type="GO" id="GO:0015689">
    <property type="term" value="P:molybdate ion transport"/>
    <property type="evidence" value="ECO:0007669"/>
    <property type="project" value="InterPro"/>
</dbReference>
<evidence type="ECO:0000256" key="10">
    <source>
        <dbReference type="ARBA" id="ARBA00066388"/>
    </source>
</evidence>
<keyword evidence="5" id="KW-0547">Nucleotide-binding</keyword>
<evidence type="ECO:0000256" key="11">
    <source>
        <dbReference type="PROSITE-ProRule" id="PRU01213"/>
    </source>
</evidence>
<evidence type="ECO:0000256" key="7">
    <source>
        <dbReference type="ARBA" id="ARBA00023004"/>
    </source>
</evidence>
<protein>
    <recommendedName>
        <fullName evidence="10">ABC-type quaternary amine transporter</fullName>
        <ecNumber evidence="10">7.6.2.9</ecNumber>
    </recommendedName>
</protein>
<dbReference type="Gene3D" id="3.40.50.300">
    <property type="entry name" value="P-loop containing nucleotide triphosphate hydrolases"/>
    <property type="match status" value="1"/>
</dbReference>
<dbReference type="SUPFAM" id="SSF52540">
    <property type="entry name" value="P-loop containing nucleoside triphosphate hydrolases"/>
    <property type="match status" value="1"/>
</dbReference>
<evidence type="ECO:0000256" key="6">
    <source>
        <dbReference type="ARBA" id="ARBA00022840"/>
    </source>
</evidence>
<dbReference type="InterPro" id="IPR015853">
    <property type="entry name" value="ABC_transpr_FbpC"/>
</dbReference>
<dbReference type="PROSITE" id="PS00211">
    <property type="entry name" value="ABC_TRANSPORTER_1"/>
    <property type="match status" value="1"/>
</dbReference>
<keyword evidence="2" id="KW-1003">Cell membrane</keyword>
<dbReference type="InterPro" id="IPR008995">
    <property type="entry name" value="Mo/tungstate-bd_C_term_dom"/>
</dbReference>
<keyword evidence="4 11" id="KW-0500">Molybdenum</keyword>
<keyword evidence="7" id="KW-0408">Iron</keyword>
<evidence type="ECO:0000256" key="3">
    <source>
        <dbReference type="ARBA" id="ARBA00022496"/>
    </source>
</evidence>
<dbReference type="InterPro" id="IPR003439">
    <property type="entry name" value="ABC_transporter-like_ATP-bd"/>
</dbReference>
<dbReference type="SMART" id="SM00382">
    <property type="entry name" value="AAA"/>
    <property type="match status" value="1"/>
</dbReference>
<dbReference type="InterPro" id="IPR017871">
    <property type="entry name" value="ABC_transporter-like_CS"/>
</dbReference>
<dbReference type="AlphaFoldDB" id="A0A455T4N1"/>
<evidence type="ECO:0000313" key="14">
    <source>
        <dbReference type="EMBL" id="BBH93445.1"/>
    </source>
</evidence>
<accession>A0A455T4N1</accession>
<reference evidence="14" key="1">
    <citation type="submission" date="2018-12" db="EMBL/GenBank/DDBJ databases">
        <title>Novel natural products biosynthetic potential of the class Ktedonobacteria.</title>
        <authorList>
            <person name="Zheng Y."/>
            <person name="Saitou A."/>
            <person name="Wang C.M."/>
            <person name="Toyoda A."/>
            <person name="Minakuchi Y."/>
            <person name="Sekiguchi Y."/>
            <person name="Ueda K."/>
            <person name="Takano H."/>
            <person name="Sakai Y."/>
            <person name="Yokota A."/>
            <person name="Yabe S."/>
        </authorList>
    </citation>
    <scope>NUCLEOTIDE SEQUENCE</scope>
    <source>
        <strain evidence="14">A3-2</strain>
    </source>
</reference>
<dbReference type="InterPro" id="IPR005116">
    <property type="entry name" value="Transp-assoc_OB_typ1"/>
</dbReference>
<dbReference type="PROSITE" id="PS50893">
    <property type="entry name" value="ABC_TRANSPORTER_2"/>
    <property type="match status" value="1"/>
</dbReference>
<dbReference type="Gene3D" id="2.40.50.100">
    <property type="match status" value="1"/>
</dbReference>
<dbReference type="PANTHER" id="PTHR42781">
    <property type="entry name" value="SPERMIDINE/PUTRESCINE IMPORT ATP-BINDING PROTEIN POTA"/>
    <property type="match status" value="1"/>
</dbReference>
<dbReference type="EC" id="7.6.2.9" evidence="10"/>
<gene>
    <name evidence="14" type="ORF">KTA_16440</name>
</gene>
<feature type="domain" description="Mop" evidence="13">
    <location>
        <begin position="314"/>
        <end position="389"/>
    </location>
</feature>
<keyword evidence="6 14" id="KW-0067">ATP-binding</keyword>
<keyword evidence="8" id="KW-0406">Ion transport</keyword>
<dbReference type="SUPFAM" id="SSF50331">
    <property type="entry name" value="MOP-like"/>
    <property type="match status" value="1"/>
</dbReference>
<evidence type="ECO:0000256" key="9">
    <source>
        <dbReference type="ARBA" id="ARBA00023136"/>
    </source>
</evidence>
<evidence type="ECO:0000256" key="8">
    <source>
        <dbReference type="ARBA" id="ARBA00023065"/>
    </source>
</evidence>
<dbReference type="GO" id="GO:0015418">
    <property type="term" value="F:ABC-type quaternary ammonium compound transporting activity"/>
    <property type="evidence" value="ECO:0007669"/>
    <property type="project" value="UniProtKB-EC"/>
</dbReference>
<evidence type="ECO:0000256" key="4">
    <source>
        <dbReference type="ARBA" id="ARBA00022505"/>
    </source>
</evidence>
<dbReference type="InterPro" id="IPR050093">
    <property type="entry name" value="ABC_SmlMolc_Importer"/>
</dbReference>
<evidence type="ECO:0000256" key="1">
    <source>
        <dbReference type="ARBA" id="ARBA00022448"/>
    </source>
</evidence>
<feature type="domain" description="ABC transporter" evidence="12">
    <location>
        <begin position="10"/>
        <end position="248"/>
    </location>
</feature>
<evidence type="ECO:0000256" key="5">
    <source>
        <dbReference type="ARBA" id="ARBA00022741"/>
    </source>
</evidence>
<organism evidence="14">
    <name type="scientific">Thermogemmatispora argillosa</name>
    <dbReference type="NCBI Taxonomy" id="2045280"/>
    <lineage>
        <taxon>Bacteria</taxon>
        <taxon>Bacillati</taxon>
        <taxon>Chloroflexota</taxon>
        <taxon>Ktedonobacteria</taxon>
        <taxon>Thermogemmatisporales</taxon>
        <taxon>Thermogemmatisporaceae</taxon>
        <taxon>Thermogemmatispora</taxon>
    </lineage>
</organism>
<dbReference type="GO" id="GO:0015408">
    <property type="term" value="F:ABC-type ferric iron transporter activity"/>
    <property type="evidence" value="ECO:0007669"/>
    <property type="project" value="InterPro"/>
</dbReference>
<evidence type="ECO:0000256" key="2">
    <source>
        <dbReference type="ARBA" id="ARBA00022475"/>
    </source>
</evidence>
<sequence length="389" mass="42774">MLTATFEVELAGQSGRRASAEQTSHFHLQLSLQAETGRTTVLLGESGAGKSTVLRLLAGLLRPTRGQMVLDGICYFDSERAIFVPPQERPIGYVFQDYLLFPHLTVFENIAFGLRAQGLRGQEVRRRTEAAIEQMRLNGLATRRPAQLSGGQQQRVALARALVLQPRLLLLDEPLAALDVQTQREVRQELRRLLSEIGITTIFVTHNHLEALLFGDQILVLDNGQVIQQGSRRDLLEHPRSAYIAELVGLNFLRGQLVAQEAGALCTLAISGGSRPLLVSAVLEESERIAGEELREACVVVDPRSITLYRTPPEGSARNLFAGQIVQILPLTASHSSAHDGRVRVSIEIDPALPPLTAEITEDSLQRLELHEGAHIYAGFKATEARAYL</sequence>
<dbReference type="FunFam" id="3.40.50.300:FF:000425">
    <property type="entry name" value="Probable ABC transporter, ATP-binding subunit"/>
    <property type="match status" value="1"/>
</dbReference>
<name>A0A455T4N1_9CHLR</name>
<dbReference type="EMBL" id="AP019377">
    <property type="protein sequence ID" value="BBH93445.1"/>
    <property type="molecule type" value="Genomic_DNA"/>
</dbReference>
<proteinExistence type="predicted"/>
<dbReference type="InterPro" id="IPR027417">
    <property type="entry name" value="P-loop_NTPase"/>
</dbReference>
<keyword evidence="1" id="KW-0813">Transport</keyword>
<dbReference type="GO" id="GO:0016887">
    <property type="term" value="F:ATP hydrolysis activity"/>
    <property type="evidence" value="ECO:0007669"/>
    <property type="project" value="InterPro"/>
</dbReference>
<dbReference type="Pfam" id="PF03459">
    <property type="entry name" value="TOBE"/>
    <property type="match status" value="1"/>
</dbReference>
<dbReference type="PROSITE" id="PS51866">
    <property type="entry name" value="MOP"/>
    <property type="match status" value="1"/>
</dbReference>
<keyword evidence="3" id="KW-0410">Iron transport</keyword>
<dbReference type="GO" id="GO:0016020">
    <property type="term" value="C:membrane"/>
    <property type="evidence" value="ECO:0007669"/>
    <property type="project" value="InterPro"/>
</dbReference>
<dbReference type="PANTHER" id="PTHR42781:SF4">
    <property type="entry name" value="SPERMIDINE_PUTRESCINE IMPORT ATP-BINDING PROTEIN POTA"/>
    <property type="match status" value="1"/>
</dbReference>
<dbReference type="Pfam" id="PF00005">
    <property type="entry name" value="ABC_tran"/>
    <property type="match status" value="1"/>
</dbReference>
<evidence type="ECO:0000259" key="13">
    <source>
        <dbReference type="PROSITE" id="PS51866"/>
    </source>
</evidence>